<dbReference type="PANTHER" id="PTHR13312">
    <property type="entry name" value="HIV-INDUCED PROTEIN-7-LIKE PROTEASE"/>
    <property type="match status" value="1"/>
</dbReference>
<dbReference type="GO" id="GO:0005634">
    <property type="term" value="C:nucleus"/>
    <property type="evidence" value="ECO:0007669"/>
    <property type="project" value="TreeGrafter"/>
</dbReference>
<gene>
    <name evidence="5" type="ORF">COEREDRAFT_79484</name>
</gene>
<comment type="catalytic activity">
    <reaction evidence="1 3">
        <text>Thiol-dependent hydrolysis of ester, thioester, amide, peptide and isopeptide bonds formed by the C-terminal Gly of ubiquitin (a 76-residue protein attached to proteins as an intracellular targeting signal).</text>
        <dbReference type="EC" id="3.4.19.12"/>
    </reaction>
</comment>
<dbReference type="GO" id="GO:0005829">
    <property type="term" value="C:cytosol"/>
    <property type="evidence" value="ECO:0007669"/>
    <property type="project" value="TreeGrafter"/>
</dbReference>
<evidence type="ECO:0000313" key="6">
    <source>
        <dbReference type="Proteomes" id="UP000242474"/>
    </source>
</evidence>
<dbReference type="PANTHER" id="PTHR13312:SF0">
    <property type="entry name" value="UBIQUITIN THIOESTERASE OTU1"/>
    <property type="match status" value="1"/>
</dbReference>
<evidence type="ECO:0000313" key="5">
    <source>
        <dbReference type="EMBL" id="PIA18960.1"/>
    </source>
</evidence>
<organism evidence="5 6">
    <name type="scientific">Coemansia reversa (strain ATCC 12441 / NRRL 1564)</name>
    <dbReference type="NCBI Taxonomy" id="763665"/>
    <lineage>
        <taxon>Eukaryota</taxon>
        <taxon>Fungi</taxon>
        <taxon>Fungi incertae sedis</taxon>
        <taxon>Zoopagomycota</taxon>
        <taxon>Kickxellomycotina</taxon>
        <taxon>Kickxellomycetes</taxon>
        <taxon>Kickxellales</taxon>
        <taxon>Kickxellaceae</taxon>
        <taxon>Coemansia</taxon>
    </lineage>
</organism>
<dbReference type="GO" id="GO:0004843">
    <property type="term" value="F:cysteine-type deubiquitinase activity"/>
    <property type="evidence" value="ECO:0007669"/>
    <property type="project" value="UniProtKB-UniRule"/>
</dbReference>
<protein>
    <recommendedName>
        <fullName evidence="3">Ubiquitin thioesterase OTU</fullName>
        <ecNumber evidence="3">3.4.19.12</ecNumber>
    </recommendedName>
</protein>
<feature type="domain" description="OTU" evidence="4">
    <location>
        <begin position="175"/>
        <end position="296"/>
    </location>
</feature>
<keyword evidence="3" id="KW-0963">Cytoplasm</keyword>
<dbReference type="GO" id="GO:0030968">
    <property type="term" value="P:endoplasmic reticulum unfolded protein response"/>
    <property type="evidence" value="ECO:0007669"/>
    <property type="project" value="TreeGrafter"/>
</dbReference>
<dbReference type="Pfam" id="PF02338">
    <property type="entry name" value="OTU"/>
    <property type="match status" value="1"/>
</dbReference>
<dbReference type="Gene3D" id="3.90.70.80">
    <property type="match status" value="1"/>
</dbReference>
<keyword evidence="3" id="KW-0645">Protease</keyword>
<dbReference type="CDD" id="cd22745">
    <property type="entry name" value="OTU_OTU1"/>
    <property type="match status" value="1"/>
</dbReference>
<evidence type="ECO:0000259" key="4">
    <source>
        <dbReference type="PROSITE" id="PS50802"/>
    </source>
</evidence>
<keyword evidence="3" id="KW-0788">Thiol protease</keyword>
<accession>A0A2G5BIV8</accession>
<reference evidence="5 6" key="1">
    <citation type="journal article" date="2015" name="Genome Biol. Evol.">
        <title>Phylogenomic analyses indicate that early fungi evolved digesting cell walls of algal ancestors of land plants.</title>
        <authorList>
            <person name="Chang Y."/>
            <person name="Wang S."/>
            <person name="Sekimoto S."/>
            <person name="Aerts A.L."/>
            <person name="Choi C."/>
            <person name="Clum A."/>
            <person name="LaButti K.M."/>
            <person name="Lindquist E.A."/>
            <person name="Yee Ngan C."/>
            <person name="Ohm R.A."/>
            <person name="Salamov A.A."/>
            <person name="Grigoriev I.V."/>
            <person name="Spatafora J.W."/>
            <person name="Berbee M.L."/>
        </authorList>
    </citation>
    <scope>NUCLEOTIDE SEQUENCE [LARGE SCALE GENOMIC DNA]</scope>
    <source>
        <strain evidence="5 6">NRRL 1564</strain>
    </source>
</reference>
<keyword evidence="6" id="KW-1185">Reference proteome</keyword>
<comment type="subcellular location">
    <subcellularLocation>
        <location evidence="3">Cytoplasm</location>
    </subcellularLocation>
</comment>
<dbReference type="SUPFAM" id="SSF54001">
    <property type="entry name" value="Cysteine proteinases"/>
    <property type="match status" value="1"/>
</dbReference>
<keyword evidence="2 3" id="KW-0378">Hydrolase</keyword>
<dbReference type="AlphaFoldDB" id="A0A2G5BIV8"/>
<dbReference type="EC" id="3.4.19.12" evidence="3"/>
<dbReference type="InterPro" id="IPR038765">
    <property type="entry name" value="Papain-like_cys_pep_sf"/>
</dbReference>
<dbReference type="InterPro" id="IPR003323">
    <property type="entry name" value="OTU_dom"/>
</dbReference>
<comment type="function">
    <text evidence="3">Hydrolase that can remove conjugated ubiquitin from proteins and may therefore play an important regulatory role at the level of protein turnover by preventing degradation.</text>
</comment>
<dbReference type="GO" id="GO:0036503">
    <property type="term" value="P:ERAD pathway"/>
    <property type="evidence" value="ECO:0007669"/>
    <property type="project" value="TreeGrafter"/>
</dbReference>
<dbReference type="EMBL" id="KZ303488">
    <property type="protein sequence ID" value="PIA18960.1"/>
    <property type="molecule type" value="Genomic_DNA"/>
</dbReference>
<sequence>MLLNLNRTDYSAGTGYHTEAQTFGQFKEHLSLLTSIPKEQLIVKFGHPLIVLDYPDALPLTNIPIYDGADVVVTRRSMAAEPSTPSAVMSTDNSLIMPHTSASDPIYADKCEKNDSPDSLSFITEVLQTLYEEEEAKKKPKSINNCKLHNNTTENTTQVVDKENHISVEFGGGYLVRRVVPSDNSCLFTSIANSYGQKGITAQNLRQLVCDVIRKNPDEYSEIVLEMSIKDYCKWISKDSTWGGGIEMAAISEKLQIEICSVDTRTLRMLQFGQGKYLHRVILLYSGSHYDYVAFTYDPQNPRTFDQTMFHVQMPNSSALLDEVIKLAAKL</sequence>
<dbReference type="PROSITE" id="PS50802">
    <property type="entry name" value="OTU"/>
    <property type="match status" value="1"/>
</dbReference>
<keyword evidence="3" id="KW-0833">Ubl conjugation pathway</keyword>
<name>A0A2G5BIV8_COERN</name>
<proteinExistence type="predicted"/>
<dbReference type="Proteomes" id="UP000242474">
    <property type="component" value="Unassembled WGS sequence"/>
</dbReference>
<evidence type="ECO:0000256" key="2">
    <source>
        <dbReference type="ARBA" id="ARBA00022801"/>
    </source>
</evidence>
<dbReference type="STRING" id="763665.A0A2G5BIV8"/>
<dbReference type="GO" id="GO:0016579">
    <property type="term" value="P:protein deubiquitination"/>
    <property type="evidence" value="ECO:0007669"/>
    <property type="project" value="TreeGrafter"/>
</dbReference>
<dbReference type="OrthoDB" id="65596at2759"/>
<evidence type="ECO:0000256" key="3">
    <source>
        <dbReference type="RuleBase" id="RU367104"/>
    </source>
</evidence>
<evidence type="ECO:0000256" key="1">
    <source>
        <dbReference type="ARBA" id="ARBA00000707"/>
    </source>
</evidence>